<dbReference type="EMBL" id="JH767558">
    <property type="protein sequence ID" value="EON62241.1"/>
    <property type="molecule type" value="Genomic_DNA"/>
</dbReference>
<accession>R7YKT5</accession>
<gene>
    <name evidence="1" type="ORF">W97_01462</name>
</gene>
<dbReference type="STRING" id="1168221.R7YKT5"/>
<name>R7YKT5_CONA1</name>
<dbReference type="AlphaFoldDB" id="R7YKT5"/>
<dbReference type="GeneID" id="19898773"/>
<organism evidence="1 2">
    <name type="scientific">Coniosporium apollinis (strain CBS 100218)</name>
    <name type="common">Rock-inhabiting black yeast</name>
    <dbReference type="NCBI Taxonomy" id="1168221"/>
    <lineage>
        <taxon>Eukaryota</taxon>
        <taxon>Fungi</taxon>
        <taxon>Dikarya</taxon>
        <taxon>Ascomycota</taxon>
        <taxon>Pezizomycotina</taxon>
        <taxon>Dothideomycetes</taxon>
        <taxon>Dothideomycetes incertae sedis</taxon>
        <taxon>Coniosporium</taxon>
    </lineage>
</organism>
<dbReference type="HOGENOM" id="CLU_1151874_0_0_1"/>
<protein>
    <submittedName>
        <fullName evidence="1">Uncharacterized protein</fullName>
    </submittedName>
</protein>
<evidence type="ECO:0000313" key="1">
    <source>
        <dbReference type="EMBL" id="EON62241.1"/>
    </source>
</evidence>
<reference evidence="2" key="1">
    <citation type="submission" date="2012-06" db="EMBL/GenBank/DDBJ databases">
        <title>The genome sequence of Coniosporium apollinis CBS 100218.</title>
        <authorList>
            <consortium name="The Broad Institute Genome Sequencing Platform"/>
            <person name="Cuomo C."/>
            <person name="Gorbushina A."/>
            <person name="Noack S."/>
            <person name="Walker B."/>
            <person name="Young S.K."/>
            <person name="Zeng Q."/>
            <person name="Gargeya S."/>
            <person name="Fitzgerald M."/>
            <person name="Haas B."/>
            <person name="Abouelleil A."/>
            <person name="Alvarado L."/>
            <person name="Arachchi H.M."/>
            <person name="Berlin A.M."/>
            <person name="Chapman S.B."/>
            <person name="Goldberg J."/>
            <person name="Griggs A."/>
            <person name="Gujja S."/>
            <person name="Hansen M."/>
            <person name="Howarth C."/>
            <person name="Imamovic A."/>
            <person name="Larimer J."/>
            <person name="McCowan C."/>
            <person name="Montmayeur A."/>
            <person name="Murphy C."/>
            <person name="Neiman D."/>
            <person name="Pearson M."/>
            <person name="Priest M."/>
            <person name="Roberts A."/>
            <person name="Saif S."/>
            <person name="Shea T."/>
            <person name="Sisk P."/>
            <person name="Sykes S."/>
            <person name="Wortman J."/>
            <person name="Nusbaum C."/>
            <person name="Birren B."/>
        </authorList>
    </citation>
    <scope>NUCLEOTIDE SEQUENCE [LARGE SCALE GENOMIC DNA]</scope>
    <source>
        <strain evidence="2">CBS 100218</strain>
    </source>
</reference>
<dbReference type="OrthoDB" id="3779239at2759"/>
<evidence type="ECO:0000313" key="2">
    <source>
        <dbReference type="Proteomes" id="UP000016924"/>
    </source>
</evidence>
<dbReference type="RefSeq" id="XP_007777558.1">
    <property type="nucleotide sequence ID" value="XM_007779368.1"/>
</dbReference>
<sequence length="212" mass="24394">MHQWLVEHTWIVWYKGTPGSHQLVWKRSSQARPPRRWDGYSCISGKTDPYGRSLASATNTPNQKTVPQAIPREGCLHFWTYTAFFSLSGMSMSDAAFKPSLDPGLHRFGILDSKGDWCGTVVLDKTWFNARGGIYEFAAISDAKDFALEEYDSWTYYIPEEREQAEWYLYYALMIQWRSGVYVRLGLAKIYKTAFESGSLKPGMQWKELTLG</sequence>
<proteinExistence type="predicted"/>
<keyword evidence="2" id="KW-1185">Reference proteome</keyword>
<dbReference type="Proteomes" id="UP000016924">
    <property type="component" value="Unassembled WGS sequence"/>
</dbReference>